<comment type="caution">
    <text evidence="1">The sequence shown here is derived from an EMBL/GenBank/DDBJ whole genome shotgun (WGS) entry which is preliminary data.</text>
</comment>
<name>A0A9D4T8V9_RHISA</name>
<organism evidence="1 2">
    <name type="scientific">Rhipicephalus sanguineus</name>
    <name type="common">Brown dog tick</name>
    <name type="synonym">Ixodes sanguineus</name>
    <dbReference type="NCBI Taxonomy" id="34632"/>
    <lineage>
        <taxon>Eukaryota</taxon>
        <taxon>Metazoa</taxon>
        <taxon>Ecdysozoa</taxon>
        <taxon>Arthropoda</taxon>
        <taxon>Chelicerata</taxon>
        <taxon>Arachnida</taxon>
        <taxon>Acari</taxon>
        <taxon>Parasitiformes</taxon>
        <taxon>Ixodida</taxon>
        <taxon>Ixodoidea</taxon>
        <taxon>Ixodidae</taxon>
        <taxon>Rhipicephalinae</taxon>
        <taxon>Rhipicephalus</taxon>
        <taxon>Rhipicephalus</taxon>
    </lineage>
</organism>
<accession>A0A9D4T8V9</accession>
<reference evidence="1" key="2">
    <citation type="submission" date="2021-09" db="EMBL/GenBank/DDBJ databases">
        <authorList>
            <person name="Jia N."/>
            <person name="Wang J."/>
            <person name="Shi W."/>
            <person name="Du L."/>
            <person name="Sun Y."/>
            <person name="Zhan W."/>
            <person name="Jiang J."/>
            <person name="Wang Q."/>
            <person name="Zhang B."/>
            <person name="Ji P."/>
            <person name="Sakyi L.B."/>
            <person name="Cui X."/>
            <person name="Yuan T."/>
            <person name="Jiang B."/>
            <person name="Yang W."/>
            <person name="Lam T.T.-Y."/>
            <person name="Chang Q."/>
            <person name="Ding S."/>
            <person name="Wang X."/>
            <person name="Zhu J."/>
            <person name="Ruan X."/>
            <person name="Zhao L."/>
            <person name="Wei J."/>
            <person name="Que T."/>
            <person name="Du C."/>
            <person name="Cheng J."/>
            <person name="Dai P."/>
            <person name="Han X."/>
            <person name="Huang E."/>
            <person name="Gao Y."/>
            <person name="Liu J."/>
            <person name="Shao H."/>
            <person name="Ye R."/>
            <person name="Li L."/>
            <person name="Wei W."/>
            <person name="Wang X."/>
            <person name="Wang C."/>
            <person name="Huo Q."/>
            <person name="Li W."/>
            <person name="Guo W."/>
            <person name="Chen H."/>
            <person name="Chen S."/>
            <person name="Zhou L."/>
            <person name="Zhou L."/>
            <person name="Ni X."/>
            <person name="Tian J."/>
            <person name="Zhou Y."/>
            <person name="Sheng Y."/>
            <person name="Liu T."/>
            <person name="Pan Y."/>
            <person name="Xia L."/>
            <person name="Li J."/>
            <person name="Zhao F."/>
            <person name="Cao W."/>
        </authorList>
    </citation>
    <scope>NUCLEOTIDE SEQUENCE</scope>
    <source>
        <strain evidence="1">Rsan-2018</strain>
        <tissue evidence="1">Larvae</tissue>
    </source>
</reference>
<protein>
    <submittedName>
        <fullName evidence="1">Uncharacterized protein</fullName>
    </submittedName>
</protein>
<proteinExistence type="predicted"/>
<dbReference type="Proteomes" id="UP000821837">
    <property type="component" value="Chromosome 1"/>
</dbReference>
<evidence type="ECO:0000313" key="2">
    <source>
        <dbReference type="Proteomes" id="UP000821837"/>
    </source>
</evidence>
<sequence>MSGQRRRSDERSSLGAPWGGFLRKCAACLAGNCSRLCPLLYHQIISSHRRVNHGKLSSADVCFLLAELSLWNVLLQVISFELREILVVGVADNMKSRHSFVLVHWLVMEHICIEFDRLGQ</sequence>
<evidence type="ECO:0000313" key="1">
    <source>
        <dbReference type="EMBL" id="KAH7982951.1"/>
    </source>
</evidence>
<dbReference type="EMBL" id="JABSTV010001245">
    <property type="protein sequence ID" value="KAH7982951.1"/>
    <property type="molecule type" value="Genomic_DNA"/>
</dbReference>
<dbReference type="AlphaFoldDB" id="A0A9D4T8V9"/>
<keyword evidence="2" id="KW-1185">Reference proteome</keyword>
<reference evidence="1" key="1">
    <citation type="journal article" date="2020" name="Cell">
        <title>Large-Scale Comparative Analyses of Tick Genomes Elucidate Their Genetic Diversity and Vector Capacities.</title>
        <authorList>
            <consortium name="Tick Genome and Microbiome Consortium (TIGMIC)"/>
            <person name="Jia N."/>
            <person name="Wang J."/>
            <person name="Shi W."/>
            <person name="Du L."/>
            <person name="Sun Y."/>
            <person name="Zhan W."/>
            <person name="Jiang J.F."/>
            <person name="Wang Q."/>
            <person name="Zhang B."/>
            <person name="Ji P."/>
            <person name="Bell-Sakyi L."/>
            <person name="Cui X.M."/>
            <person name="Yuan T.T."/>
            <person name="Jiang B.G."/>
            <person name="Yang W.F."/>
            <person name="Lam T.T."/>
            <person name="Chang Q.C."/>
            <person name="Ding S.J."/>
            <person name="Wang X.J."/>
            <person name="Zhu J.G."/>
            <person name="Ruan X.D."/>
            <person name="Zhao L."/>
            <person name="Wei J.T."/>
            <person name="Ye R.Z."/>
            <person name="Que T.C."/>
            <person name="Du C.H."/>
            <person name="Zhou Y.H."/>
            <person name="Cheng J.X."/>
            <person name="Dai P.F."/>
            <person name="Guo W.B."/>
            <person name="Han X.H."/>
            <person name="Huang E.J."/>
            <person name="Li L.F."/>
            <person name="Wei W."/>
            <person name="Gao Y.C."/>
            <person name="Liu J.Z."/>
            <person name="Shao H.Z."/>
            <person name="Wang X."/>
            <person name="Wang C.C."/>
            <person name="Yang T.C."/>
            <person name="Huo Q.B."/>
            <person name="Li W."/>
            <person name="Chen H.Y."/>
            <person name="Chen S.E."/>
            <person name="Zhou L.G."/>
            <person name="Ni X.B."/>
            <person name="Tian J.H."/>
            <person name="Sheng Y."/>
            <person name="Liu T."/>
            <person name="Pan Y.S."/>
            <person name="Xia L.Y."/>
            <person name="Li J."/>
            <person name="Zhao F."/>
            <person name="Cao W.C."/>
        </authorList>
    </citation>
    <scope>NUCLEOTIDE SEQUENCE</scope>
    <source>
        <strain evidence="1">Rsan-2018</strain>
    </source>
</reference>
<gene>
    <name evidence="1" type="ORF">HPB52_008362</name>
</gene>